<dbReference type="PANTHER" id="PTHR47331">
    <property type="entry name" value="PHD-TYPE DOMAIN-CONTAINING PROTEIN"/>
    <property type="match status" value="1"/>
</dbReference>
<accession>A0A8X6GUC1</accession>
<dbReference type="PANTHER" id="PTHR47331:SF1">
    <property type="entry name" value="GAG-LIKE PROTEIN"/>
    <property type="match status" value="1"/>
</dbReference>
<reference evidence="1" key="1">
    <citation type="submission" date="2020-07" db="EMBL/GenBank/DDBJ databases">
        <title>Multicomponent nature underlies the extraordinary mechanical properties of spider dragline silk.</title>
        <authorList>
            <person name="Kono N."/>
            <person name="Nakamura H."/>
            <person name="Mori M."/>
            <person name="Yoshida Y."/>
            <person name="Ohtoshi R."/>
            <person name="Malay A.D."/>
            <person name="Moran D.A.P."/>
            <person name="Tomita M."/>
            <person name="Numata K."/>
            <person name="Arakawa K."/>
        </authorList>
    </citation>
    <scope>NUCLEOTIDE SEQUENCE</scope>
</reference>
<dbReference type="InterPro" id="IPR008042">
    <property type="entry name" value="Retrotrans_Pao"/>
</dbReference>
<evidence type="ECO:0000313" key="2">
    <source>
        <dbReference type="Proteomes" id="UP000887116"/>
    </source>
</evidence>
<comment type="caution">
    <text evidence="1">The sequence shown here is derived from an EMBL/GenBank/DDBJ whole genome shotgun (WGS) entry which is preliminary data.</text>
</comment>
<dbReference type="EMBL" id="BMAO01016832">
    <property type="protein sequence ID" value="GFR11491.1"/>
    <property type="molecule type" value="Genomic_DNA"/>
</dbReference>
<evidence type="ECO:0000313" key="1">
    <source>
        <dbReference type="EMBL" id="GFR11491.1"/>
    </source>
</evidence>
<keyword evidence="2" id="KW-1185">Reference proteome</keyword>
<name>A0A8X6GUC1_TRICU</name>
<sequence>MLFPLAESCLSEEIFRVWQRNNNLNDKKGEIKIGKFDAVLEKGSRSRKKNYSVNERIFDHIGITAPITLIPKILLQESWKIKANCGMESLPEEIAHKFDKWVELLPMLEELKVPRFQLHKSAKNSLNVFCDASQQAYVTCIFLRVANDQRVIKDLLKNLIINIVNVKVLTTLDLTCVSDNNELEPLTPMSLQELEECSVPDLDHLESTKV</sequence>
<dbReference type="Pfam" id="PF05380">
    <property type="entry name" value="Peptidase_A17"/>
    <property type="match status" value="1"/>
</dbReference>
<dbReference type="AlphaFoldDB" id="A0A8X6GUC1"/>
<dbReference type="OrthoDB" id="8037279at2759"/>
<proteinExistence type="predicted"/>
<dbReference type="Proteomes" id="UP000887116">
    <property type="component" value="Unassembled WGS sequence"/>
</dbReference>
<protein>
    <submittedName>
        <fullName evidence="1">Integrase catalytic domain-containing protein</fullName>
    </submittedName>
</protein>
<organism evidence="1 2">
    <name type="scientific">Trichonephila clavata</name>
    <name type="common">Joro spider</name>
    <name type="synonym">Nephila clavata</name>
    <dbReference type="NCBI Taxonomy" id="2740835"/>
    <lineage>
        <taxon>Eukaryota</taxon>
        <taxon>Metazoa</taxon>
        <taxon>Ecdysozoa</taxon>
        <taxon>Arthropoda</taxon>
        <taxon>Chelicerata</taxon>
        <taxon>Arachnida</taxon>
        <taxon>Araneae</taxon>
        <taxon>Araneomorphae</taxon>
        <taxon>Entelegynae</taxon>
        <taxon>Araneoidea</taxon>
        <taxon>Nephilidae</taxon>
        <taxon>Trichonephila</taxon>
    </lineage>
</organism>
<gene>
    <name evidence="1" type="primary">AVEN_138627_1</name>
    <name evidence="1" type="ORF">TNCT_251311</name>
</gene>